<evidence type="ECO:0000313" key="8">
    <source>
        <dbReference type="EMBL" id="ADZ85089.1"/>
    </source>
</evidence>
<dbReference type="eggNOG" id="COG4129">
    <property type="taxonomic scope" value="Bacteria"/>
</dbReference>
<evidence type="ECO:0000256" key="4">
    <source>
        <dbReference type="ARBA" id="ARBA00022989"/>
    </source>
</evidence>
<dbReference type="Pfam" id="PF06081">
    <property type="entry name" value="ArAE_1"/>
    <property type="match status" value="1"/>
</dbReference>
<dbReference type="AlphaFoldDB" id="F2JRQ9"/>
<keyword evidence="3 6" id="KW-0812">Transmembrane</keyword>
<evidence type="ECO:0000256" key="3">
    <source>
        <dbReference type="ARBA" id="ARBA00022692"/>
    </source>
</evidence>
<dbReference type="Proteomes" id="UP000008467">
    <property type="component" value="Chromosome"/>
</dbReference>
<dbReference type="PANTHER" id="PTHR40064:SF1">
    <property type="entry name" value="MEMBRANE PROTEIN"/>
    <property type="match status" value="1"/>
</dbReference>
<dbReference type="InterPro" id="IPR021062">
    <property type="entry name" value="ArAE_1_C"/>
</dbReference>
<feature type="transmembrane region" description="Helical" evidence="6">
    <location>
        <begin position="54"/>
        <end position="73"/>
    </location>
</feature>
<dbReference type="HOGENOM" id="CLU_067525_0_0_9"/>
<gene>
    <name evidence="8" type="ordered locus">Clole_3402</name>
</gene>
<keyword evidence="4 6" id="KW-1133">Transmembrane helix</keyword>
<dbReference type="RefSeq" id="WP_013658365.1">
    <property type="nucleotide sequence ID" value="NC_015275.1"/>
</dbReference>
<evidence type="ECO:0000259" key="7">
    <source>
        <dbReference type="Pfam" id="PF11728"/>
    </source>
</evidence>
<dbReference type="InterPro" id="IPR010343">
    <property type="entry name" value="ArAE_1"/>
</dbReference>
<evidence type="ECO:0000256" key="6">
    <source>
        <dbReference type="SAM" id="Phobius"/>
    </source>
</evidence>
<dbReference type="KEGG" id="cle:Clole_3402"/>
<dbReference type="InterPro" id="IPR038323">
    <property type="entry name" value="ArAE_1_C_sf"/>
</dbReference>
<dbReference type="PANTHER" id="PTHR40064">
    <property type="entry name" value="MEMBRANE PROTEIN-RELATED"/>
    <property type="match status" value="1"/>
</dbReference>
<protein>
    <recommendedName>
        <fullName evidence="7">Putative aromatic acid exporter C-terminal domain-containing protein</fullName>
    </recommendedName>
</protein>
<evidence type="ECO:0000256" key="5">
    <source>
        <dbReference type="ARBA" id="ARBA00023136"/>
    </source>
</evidence>
<keyword evidence="9" id="KW-1185">Reference proteome</keyword>
<comment type="subcellular location">
    <subcellularLocation>
        <location evidence="1">Cell membrane</location>
        <topology evidence="1">Multi-pass membrane protein</topology>
    </subcellularLocation>
</comment>
<sequence>MKRIVGVRTIKTGLGASIAMVIADLIGLKYMASAGIITILSIQSTKKESMQIAVRRFIATCVALLIGSILFQILGFRPYVFGLYLVFFIPIAARFKMTEGIVPASVLVTHLLGEQSTSISLIGNELLLMIVGAGVALVLNLYMPSIEIELLKDKRAIEEEMYQLFTYMADTLEEKATTIETDKILEQLQIHLSNGEKRAHRNANNYFFNFDSPYEKYFNMRSSQFQVLQYMLRHFTHLFMNVEQGYEVAAFTRRVADSVKGKIVVEVLLDELDALKEGFKQSVLPSSREEFENRAMLYQFLNDMEHFLDIKKAFKDKLNDKERKEYNSYYDLT</sequence>
<dbReference type="GO" id="GO:0005886">
    <property type="term" value="C:plasma membrane"/>
    <property type="evidence" value="ECO:0007669"/>
    <property type="project" value="UniProtKB-SubCell"/>
</dbReference>
<proteinExistence type="predicted"/>
<keyword evidence="2" id="KW-1003">Cell membrane</keyword>
<feature type="transmembrane region" description="Helical" evidence="6">
    <location>
        <begin position="18"/>
        <end position="42"/>
    </location>
</feature>
<dbReference type="EMBL" id="CP002582">
    <property type="protein sequence ID" value="ADZ85089.1"/>
    <property type="molecule type" value="Genomic_DNA"/>
</dbReference>
<reference evidence="8 9" key="1">
    <citation type="journal article" date="2011" name="J. Bacteriol.">
        <title>Complete genome sequence of the cellulose-degrading bacterium Cellulosilyticum lentocellum.</title>
        <authorList>
            <consortium name="US DOE Joint Genome Institute"/>
            <person name="Miller D.A."/>
            <person name="Suen G."/>
            <person name="Bruce D."/>
            <person name="Copeland A."/>
            <person name="Cheng J.F."/>
            <person name="Detter C."/>
            <person name="Goodwin L.A."/>
            <person name="Han C.S."/>
            <person name="Hauser L.J."/>
            <person name="Land M.L."/>
            <person name="Lapidus A."/>
            <person name="Lucas S."/>
            <person name="Meincke L."/>
            <person name="Pitluck S."/>
            <person name="Tapia R."/>
            <person name="Teshima H."/>
            <person name="Woyke T."/>
            <person name="Fox B.G."/>
            <person name="Angert E.R."/>
            <person name="Currie C.R."/>
        </authorList>
    </citation>
    <scope>NUCLEOTIDE SEQUENCE [LARGE SCALE GENOMIC DNA]</scope>
    <source>
        <strain evidence="9">ATCC 49066 / DSM 5427 / NCIMB 11756 / RHM5</strain>
    </source>
</reference>
<name>F2JRQ9_CELLD</name>
<evidence type="ECO:0000256" key="2">
    <source>
        <dbReference type="ARBA" id="ARBA00022475"/>
    </source>
</evidence>
<accession>F2JRQ9</accession>
<feature type="domain" description="Putative aromatic acid exporter C-terminal" evidence="7">
    <location>
        <begin position="149"/>
        <end position="312"/>
    </location>
</feature>
<keyword evidence="5 6" id="KW-0472">Membrane</keyword>
<organism evidence="8 9">
    <name type="scientific">Cellulosilyticum lentocellum (strain ATCC 49066 / DSM 5427 / NCIMB 11756 / RHM5)</name>
    <name type="common">Clostridium lentocellum</name>
    <dbReference type="NCBI Taxonomy" id="642492"/>
    <lineage>
        <taxon>Bacteria</taxon>
        <taxon>Bacillati</taxon>
        <taxon>Bacillota</taxon>
        <taxon>Clostridia</taxon>
        <taxon>Lachnospirales</taxon>
        <taxon>Cellulosilyticaceae</taxon>
        <taxon>Cellulosilyticum</taxon>
    </lineage>
</organism>
<evidence type="ECO:0000313" key="9">
    <source>
        <dbReference type="Proteomes" id="UP000008467"/>
    </source>
</evidence>
<feature type="transmembrane region" description="Helical" evidence="6">
    <location>
        <begin position="126"/>
        <end position="143"/>
    </location>
</feature>
<evidence type="ECO:0000256" key="1">
    <source>
        <dbReference type="ARBA" id="ARBA00004651"/>
    </source>
</evidence>
<dbReference type="InterPro" id="IPR052984">
    <property type="entry name" value="UPF0421"/>
</dbReference>
<dbReference type="Pfam" id="PF11728">
    <property type="entry name" value="ArAE_1_C"/>
    <property type="match status" value="1"/>
</dbReference>
<dbReference type="Gene3D" id="1.20.120.940">
    <property type="entry name" value="Putative aromatic acid exporter, C-terminal domain"/>
    <property type="match status" value="1"/>
</dbReference>